<organism evidence="1 2">
    <name type="scientific">Cladophialophora carrionii CBS 160.54</name>
    <dbReference type="NCBI Taxonomy" id="1279043"/>
    <lineage>
        <taxon>Eukaryota</taxon>
        <taxon>Fungi</taxon>
        <taxon>Dikarya</taxon>
        <taxon>Ascomycota</taxon>
        <taxon>Pezizomycotina</taxon>
        <taxon>Eurotiomycetes</taxon>
        <taxon>Chaetothyriomycetidae</taxon>
        <taxon>Chaetothyriales</taxon>
        <taxon>Herpotrichiellaceae</taxon>
        <taxon>Cladophialophora</taxon>
    </lineage>
</organism>
<reference evidence="1 2" key="1">
    <citation type="submission" date="2013-03" db="EMBL/GenBank/DDBJ databases">
        <title>The Genome Sequence of Cladophialophora carrionii CBS 160.54.</title>
        <authorList>
            <consortium name="The Broad Institute Genomics Platform"/>
            <person name="Cuomo C."/>
            <person name="de Hoog S."/>
            <person name="Gorbushina A."/>
            <person name="Walker B."/>
            <person name="Young S.K."/>
            <person name="Zeng Q."/>
            <person name="Gargeya S."/>
            <person name="Fitzgerald M."/>
            <person name="Haas B."/>
            <person name="Abouelleil A."/>
            <person name="Allen A.W."/>
            <person name="Alvarado L."/>
            <person name="Arachchi H.M."/>
            <person name="Berlin A.M."/>
            <person name="Chapman S.B."/>
            <person name="Gainer-Dewar J."/>
            <person name="Goldberg J."/>
            <person name="Griggs A."/>
            <person name="Gujja S."/>
            <person name="Hansen M."/>
            <person name="Howarth C."/>
            <person name="Imamovic A."/>
            <person name="Ireland A."/>
            <person name="Larimer J."/>
            <person name="McCowan C."/>
            <person name="Murphy C."/>
            <person name="Pearson M."/>
            <person name="Poon T.W."/>
            <person name="Priest M."/>
            <person name="Roberts A."/>
            <person name="Saif S."/>
            <person name="Shea T."/>
            <person name="Sisk P."/>
            <person name="Sykes S."/>
            <person name="Wortman J."/>
            <person name="Nusbaum C."/>
            <person name="Birren B."/>
        </authorList>
    </citation>
    <scope>NUCLEOTIDE SEQUENCE [LARGE SCALE GENOMIC DNA]</scope>
    <source>
        <strain evidence="1 2">CBS 160.54</strain>
    </source>
</reference>
<protein>
    <submittedName>
        <fullName evidence="1">Uncharacterized protein</fullName>
    </submittedName>
</protein>
<gene>
    <name evidence="1" type="ORF">G647_01615</name>
</gene>
<evidence type="ECO:0000313" key="2">
    <source>
        <dbReference type="Proteomes" id="UP000030678"/>
    </source>
</evidence>
<evidence type="ECO:0000313" key="1">
    <source>
        <dbReference type="EMBL" id="ETI29162.1"/>
    </source>
</evidence>
<dbReference type="EMBL" id="KB822697">
    <property type="protein sequence ID" value="ETI29162.1"/>
    <property type="molecule type" value="Genomic_DNA"/>
</dbReference>
<dbReference type="GeneID" id="19980108"/>
<dbReference type="HOGENOM" id="CLU_3191266_0_0_1"/>
<sequence length="46" mass="5332">MGSELGVSYRHPRGSRHRQAIQQTSFAIWQEDICVKTRSSSLHSFR</sequence>
<dbReference type="RefSeq" id="XP_008723236.1">
    <property type="nucleotide sequence ID" value="XM_008725014.1"/>
</dbReference>
<dbReference type="Proteomes" id="UP000030678">
    <property type="component" value="Unassembled WGS sequence"/>
</dbReference>
<dbReference type="VEuPathDB" id="FungiDB:G647_01615"/>
<accession>V9DT55</accession>
<name>V9DT55_9EURO</name>
<dbReference type="AlphaFoldDB" id="V9DT55"/>
<proteinExistence type="predicted"/>